<keyword evidence="2" id="KW-1277">Toxin-antitoxin system</keyword>
<name>A0A450YM94_9GAMM</name>
<evidence type="ECO:0000259" key="8">
    <source>
        <dbReference type="Pfam" id="PF01850"/>
    </source>
</evidence>
<dbReference type="PANTHER" id="PTHR33653:SF1">
    <property type="entry name" value="RIBONUCLEASE VAPC2"/>
    <property type="match status" value="1"/>
</dbReference>
<dbReference type="Pfam" id="PF01850">
    <property type="entry name" value="PIN"/>
    <property type="match status" value="1"/>
</dbReference>
<comment type="cofactor">
    <cofactor evidence="1">
        <name>Mg(2+)</name>
        <dbReference type="ChEBI" id="CHEBI:18420"/>
    </cofactor>
</comment>
<evidence type="ECO:0000256" key="4">
    <source>
        <dbReference type="ARBA" id="ARBA00022723"/>
    </source>
</evidence>
<evidence type="ECO:0000256" key="6">
    <source>
        <dbReference type="ARBA" id="ARBA00022842"/>
    </source>
</evidence>
<dbReference type="InterPro" id="IPR029060">
    <property type="entry name" value="PIN-like_dom_sf"/>
</dbReference>
<dbReference type="PANTHER" id="PTHR33653">
    <property type="entry name" value="RIBONUCLEASE VAPC2"/>
    <property type="match status" value="1"/>
</dbReference>
<dbReference type="GO" id="GO:0046872">
    <property type="term" value="F:metal ion binding"/>
    <property type="evidence" value="ECO:0007669"/>
    <property type="project" value="UniProtKB-KW"/>
</dbReference>
<proteinExistence type="inferred from homology"/>
<keyword evidence="3" id="KW-0540">Nuclease</keyword>
<dbReference type="Gene3D" id="3.40.50.1010">
    <property type="entry name" value="5'-nuclease"/>
    <property type="match status" value="1"/>
</dbReference>
<evidence type="ECO:0000256" key="7">
    <source>
        <dbReference type="ARBA" id="ARBA00038093"/>
    </source>
</evidence>
<protein>
    <recommendedName>
        <fullName evidence="8">PIN domain-containing protein</fullName>
    </recommendedName>
</protein>
<accession>A0A450YM94</accession>
<dbReference type="InterPro" id="IPR002716">
    <property type="entry name" value="PIN_dom"/>
</dbReference>
<dbReference type="GO" id="GO:0016787">
    <property type="term" value="F:hydrolase activity"/>
    <property type="evidence" value="ECO:0007669"/>
    <property type="project" value="UniProtKB-KW"/>
</dbReference>
<evidence type="ECO:0000256" key="1">
    <source>
        <dbReference type="ARBA" id="ARBA00001946"/>
    </source>
</evidence>
<keyword evidence="5" id="KW-0378">Hydrolase</keyword>
<comment type="similarity">
    <text evidence="7">Belongs to the PINc/VapC protein family.</text>
</comment>
<evidence type="ECO:0000256" key="3">
    <source>
        <dbReference type="ARBA" id="ARBA00022722"/>
    </source>
</evidence>
<keyword evidence="4" id="KW-0479">Metal-binding</keyword>
<dbReference type="GO" id="GO:0004518">
    <property type="term" value="F:nuclease activity"/>
    <property type="evidence" value="ECO:0007669"/>
    <property type="project" value="UniProtKB-KW"/>
</dbReference>
<evidence type="ECO:0000256" key="2">
    <source>
        <dbReference type="ARBA" id="ARBA00022649"/>
    </source>
</evidence>
<reference evidence="9" key="1">
    <citation type="submission" date="2019-02" db="EMBL/GenBank/DDBJ databases">
        <authorList>
            <person name="Gruber-Vodicka R. H."/>
            <person name="Seah K. B. B."/>
        </authorList>
    </citation>
    <scope>NUCLEOTIDE SEQUENCE</scope>
    <source>
        <strain evidence="9">BECK_BZ125</strain>
    </source>
</reference>
<dbReference type="EMBL" id="CAADFT010000020">
    <property type="protein sequence ID" value="VFK42609.1"/>
    <property type="molecule type" value="Genomic_DNA"/>
</dbReference>
<keyword evidence="6" id="KW-0460">Magnesium</keyword>
<evidence type="ECO:0000313" key="9">
    <source>
        <dbReference type="EMBL" id="VFK42609.1"/>
    </source>
</evidence>
<dbReference type="AlphaFoldDB" id="A0A450YM94"/>
<dbReference type="CDD" id="cd18738">
    <property type="entry name" value="PIN_VapC4-5_FitB-like"/>
    <property type="match status" value="1"/>
</dbReference>
<sequence>MLLGSNIVIYTLEPGYDSVRRFIDGQEAMVFAVSRVEVLGYHKLTSQHHRKLEELFRSLPVLPVSDPIIERAISLRQQRRMSLGDALIAATALAHDLKLVTANIHDFDWIEGLEVVNPVDSVNYRVGRGIRVA</sequence>
<organism evidence="9">
    <name type="scientific">Candidatus Kentrum sp. TC</name>
    <dbReference type="NCBI Taxonomy" id="2126339"/>
    <lineage>
        <taxon>Bacteria</taxon>
        <taxon>Pseudomonadati</taxon>
        <taxon>Pseudomonadota</taxon>
        <taxon>Gammaproteobacteria</taxon>
        <taxon>Candidatus Kentrum</taxon>
    </lineage>
</organism>
<gene>
    <name evidence="9" type="ORF">BECKTC1821E_GA0114239_102013</name>
</gene>
<evidence type="ECO:0000256" key="5">
    <source>
        <dbReference type="ARBA" id="ARBA00022801"/>
    </source>
</evidence>
<feature type="domain" description="PIN" evidence="8">
    <location>
        <begin position="3"/>
        <end position="103"/>
    </location>
</feature>
<dbReference type="SUPFAM" id="SSF88723">
    <property type="entry name" value="PIN domain-like"/>
    <property type="match status" value="1"/>
</dbReference>
<dbReference type="InterPro" id="IPR050556">
    <property type="entry name" value="Type_II_TA_system_RNase"/>
</dbReference>